<protein>
    <submittedName>
        <fullName evidence="2">Uncharacterized protein</fullName>
    </submittedName>
</protein>
<organism evidence="2">
    <name type="scientific">Alexandrium monilatum</name>
    <dbReference type="NCBI Taxonomy" id="311494"/>
    <lineage>
        <taxon>Eukaryota</taxon>
        <taxon>Sar</taxon>
        <taxon>Alveolata</taxon>
        <taxon>Dinophyceae</taxon>
        <taxon>Gonyaulacales</taxon>
        <taxon>Pyrocystaceae</taxon>
        <taxon>Alexandrium</taxon>
    </lineage>
</organism>
<feature type="compositionally biased region" description="Low complexity" evidence="1">
    <location>
        <begin position="189"/>
        <end position="206"/>
    </location>
</feature>
<dbReference type="EMBL" id="HBNR01040047">
    <property type="protein sequence ID" value="CAE4598300.1"/>
    <property type="molecule type" value="Transcribed_RNA"/>
</dbReference>
<feature type="region of interest" description="Disordered" evidence="1">
    <location>
        <begin position="312"/>
        <end position="375"/>
    </location>
</feature>
<name>A0A7S4UZD4_9DINO</name>
<accession>A0A7S4UZD4</accession>
<sequence>MAQAKAEASGRGPGRGESVPPGHCAMGAKLVCEVEGCRPEDCQSIEPCFSLQRPETEQYGPVEAMHEDVVFPTCMDCSRGREACGSNSKGGGQAWPRAVTRQAVPLCVKGAEADLEAGRRELESWLQAVLGHECREAPWAQADKDGWPIAELARSEKAALAAAALLPSSAPLLPPPRAPSGPLPPAPTAPMSAQAAPPAAAEEAEPLVLAEESEVPALAEKAPIACEPLRPPAEEPPTAAQTAVAPDTPSEATPESVATAAAPEATPEAPAWACPASTPTGGRVVEVGSWQSEDDCEAAAAAAVHCALAAGAAAPRGEAAPAKTPPADGEGEQAEAPAAVAESRAGEEPQPAVAAEDGEGLEAAPTTDEPVRPQEVYGLSLYHISSVSPLRSRPAQRAWSPPRPRGSKANELLLW</sequence>
<feature type="region of interest" description="Disordered" evidence="1">
    <location>
        <begin position="219"/>
        <end position="279"/>
    </location>
</feature>
<dbReference type="AlphaFoldDB" id="A0A7S4UZD4"/>
<feature type="region of interest" description="Disordered" evidence="1">
    <location>
        <begin position="389"/>
        <end position="415"/>
    </location>
</feature>
<gene>
    <name evidence="2" type="ORF">AMON00008_LOCUS27760</name>
</gene>
<proteinExistence type="predicted"/>
<evidence type="ECO:0000256" key="1">
    <source>
        <dbReference type="SAM" id="MobiDB-lite"/>
    </source>
</evidence>
<feature type="region of interest" description="Disordered" evidence="1">
    <location>
        <begin position="1"/>
        <end position="20"/>
    </location>
</feature>
<evidence type="ECO:0000313" key="2">
    <source>
        <dbReference type="EMBL" id="CAE4598300.1"/>
    </source>
</evidence>
<feature type="region of interest" description="Disordered" evidence="1">
    <location>
        <begin position="172"/>
        <end position="206"/>
    </location>
</feature>
<reference evidence="2" key="1">
    <citation type="submission" date="2021-01" db="EMBL/GenBank/DDBJ databases">
        <authorList>
            <person name="Corre E."/>
            <person name="Pelletier E."/>
            <person name="Niang G."/>
            <person name="Scheremetjew M."/>
            <person name="Finn R."/>
            <person name="Kale V."/>
            <person name="Holt S."/>
            <person name="Cochrane G."/>
            <person name="Meng A."/>
            <person name="Brown T."/>
            <person name="Cohen L."/>
        </authorList>
    </citation>
    <scope>NUCLEOTIDE SEQUENCE</scope>
    <source>
        <strain evidence="2">CCMP3105</strain>
    </source>
</reference>
<feature type="compositionally biased region" description="Low complexity" evidence="1">
    <location>
        <begin position="312"/>
        <end position="343"/>
    </location>
</feature>
<feature type="compositionally biased region" description="Pro residues" evidence="1">
    <location>
        <begin position="172"/>
        <end position="188"/>
    </location>
</feature>
<feature type="compositionally biased region" description="Low complexity" evidence="1">
    <location>
        <begin position="236"/>
        <end position="276"/>
    </location>
</feature>